<dbReference type="Proteomes" id="UP001164768">
    <property type="component" value="Chromosome"/>
</dbReference>
<name>A0AB38X7B3_LEVBR</name>
<sequence length="95" mass="11205">MKPLVKTYMITYDLSKPGQDYSDFKKILTEDISNGVWCHFWDSSYLFQTNLTANEAMDKLRPAIDSTDRVIIVEAAKDHQGWMTDKQWDYINKMF</sequence>
<dbReference type="EMBL" id="CP113117">
    <property type="protein sequence ID" value="WAD02604.1"/>
    <property type="molecule type" value="Genomic_DNA"/>
</dbReference>
<accession>A0AB38X7B3</accession>
<evidence type="ECO:0000313" key="1">
    <source>
        <dbReference type="EMBL" id="WAD02604.1"/>
    </source>
</evidence>
<evidence type="ECO:0000313" key="2">
    <source>
        <dbReference type="Proteomes" id="UP001164768"/>
    </source>
</evidence>
<organism evidence="1 2">
    <name type="scientific">Levilactobacillus brevis</name>
    <name type="common">Lactobacillus brevis</name>
    <dbReference type="NCBI Taxonomy" id="1580"/>
    <lineage>
        <taxon>Bacteria</taxon>
        <taxon>Bacillati</taxon>
        <taxon>Bacillota</taxon>
        <taxon>Bacilli</taxon>
        <taxon>Lactobacillales</taxon>
        <taxon>Lactobacillaceae</taxon>
        <taxon>Levilactobacillus</taxon>
    </lineage>
</organism>
<reference evidence="1" key="1">
    <citation type="submission" date="2022-11" db="EMBL/GenBank/DDBJ databases">
        <title>Whole genome sequence of Levilactobacillus brevis SMB091.</title>
        <authorList>
            <person name="Kim J.-M."/>
            <person name="Kim O.-C."/>
            <person name="Choi Y.H."/>
            <person name="Han N.S."/>
            <person name="Hurh B."/>
        </authorList>
    </citation>
    <scope>NUCLEOTIDE SEQUENCE</scope>
    <source>
        <strain evidence="1">SMB091</strain>
    </source>
</reference>
<gene>
    <name evidence="1" type="ORF">ORR04_05345</name>
</gene>
<proteinExistence type="predicted"/>
<protein>
    <recommendedName>
        <fullName evidence="3">SinR family protein</fullName>
    </recommendedName>
</protein>
<dbReference type="AlphaFoldDB" id="A0AB38X7B3"/>
<evidence type="ECO:0008006" key="3">
    <source>
        <dbReference type="Google" id="ProtNLM"/>
    </source>
</evidence>